<dbReference type="CDD" id="cd01166">
    <property type="entry name" value="KdgK"/>
    <property type="match status" value="1"/>
</dbReference>
<comment type="catalytic activity">
    <reaction evidence="9">
        <text>2-dehydro-3-deoxy-D-gluconate + ATP = 2-dehydro-3-deoxy-6-phospho-D-gluconate + ADP + H(+)</text>
        <dbReference type="Rhea" id="RHEA:14797"/>
        <dbReference type="ChEBI" id="CHEBI:15378"/>
        <dbReference type="ChEBI" id="CHEBI:30616"/>
        <dbReference type="ChEBI" id="CHEBI:57569"/>
        <dbReference type="ChEBI" id="CHEBI:57990"/>
        <dbReference type="ChEBI" id="CHEBI:456216"/>
        <dbReference type="EC" id="2.7.1.45"/>
    </reaction>
</comment>
<dbReference type="GO" id="GO:0042840">
    <property type="term" value="P:D-glucuronate catabolic process"/>
    <property type="evidence" value="ECO:0007669"/>
    <property type="project" value="TreeGrafter"/>
</dbReference>
<dbReference type="InterPro" id="IPR050306">
    <property type="entry name" value="PfkB_Carbo_kinase"/>
</dbReference>
<evidence type="ECO:0000256" key="11">
    <source>
        <dbReference type="ARBA" id="ARBA00066369"/>
    </source>
</evidence>
<dbReference type="Gene3D" id="3.40.1190.20">
    <property type="match status" value="1"/>
</dbReference>
<evidence type="ECO:0000256" key="6">
    <source>
        <dbReference type="ARBA" id="ARBA00023277"/>
    </source>
</evidence>
<dbReference type="GO" id="GO:0019698">
    <property type="term" value="P:D-galacturonate catabolic process"/>
    <property type="evidence" value="ECO:0007669"/>
    <property type="project" value="TreeGrafter"/>
</dbReference>
<proteinExistence type="inferred from homology"/>
<dbReference type="AlphaFoldDB" id="A0A545SQM6"/>
<keyword evidence="2" id="KW-0808">Transferase</keyword>
<name>A0A545SQM6_9GAMM</name>
<evidence type="ECO:0000256" key="1">
    <source>
        <dbReference type="ARBA" id="ARBA00010688"/>
    </source>
</evidence>
<sequence>MTRQPDNGGRIAFIGECMVELQEHPDGKLHRSFAGDTLNSALYMARLKSVHHHQVYYVTALGQDRFSTTMLEQWQQEGIRCNYVRRVKDKLPGLYFVDVDVAGERSFHYWRDQSAARGLFSGTDSLTALTTFDYLYLSGISAAILPPEGRKKLLALLQAAKNNGAKVVFDNNYRPKLWQQKSVAQQWYRDILAATSIACLTFDDERELWGDSASAETFERCQALGIEETVIKQGAGPCLIERRGERYSVTPRPIARDLIIDTNAAGDSFSAGYLAGRLGGHNPQASAVLGHQIAAAVIQHRGAIIPLAAMPEMTAPSEGSNYC</sequence>
<evidence type="ECO:0000259" key="15">
    <source>
        <dbReference type="Pfam" id="PF00294"/>
    </source>
</evidence>
<dbReference type="Proteomes" id="UP000319732">
    <property type="component" value="Unassembled WGS sequence"/>
</dbReference>
<evidence type="ECO:0000313" key="17">
    <source>
        <dbReference type="Proteomes" id="UP000319732"/>
    </source>
</evidence>
<dbReference type="PROSITE" id="PS00584">
    <property type="entry name" value="PFKB_KINASES_2"/>
    <property type="match status" value="1"/>
</dbReference>
<keyword evidence="6" id="KW-0119">Carbohydrate metabolism</keyword>
<dbReference type="GO" id="GO:0006974">
    <property type="term" value="P:DNA damage response"/>
    <property type="evidence" value="ECO:0007669"/>
    <property type="project" value="TreeGrafter"/>
</dbReference>
<evidence type="ECO:0000256" key="2">
    <source>
        <dbReference type="ARBA" id="ARBA00022679"/>
    </source>
</evidence>
<feature type="domain" description="Carbohydrate kinase PfkB" evidence="15">
    <location>
        <begin position="11"/>
        <end position="307"/>
    </location>
</feature>
<comment type="caution">
    <text evidence="16">The sequence shown here is derived from an EMBL/GenBank/DDBJ whole genome shotgun (WGS) entry which is preliminary data.</text>
</comment>
<evidence type="ECO:0000256" key="8">
    <source>
        <dbReference type="ARBA" id="ARBA00044254"/>
    </source>
</evidence>
<evidence type="ECO:0000256" key="7">
    <source>
        <dbReference type="ARBA" id="ARBA00043951"/>
    </source>
</evidence>
<gene>
    <name evidence="16" type="ORF">FKG94_25480</name>
</gene>
<accession>A0A545SQM6</accession>
<dbReference type="RefSeq" id="WP_142929782.1">
    <property type="nucleotide sequence ID" value="NZ_ML660111.1"/>
</dbReference>
<evidence type="ECO:0000256" key="3">
    <source>
        <dbReference type="ARBA" id="ARBA00022741"/>
    </source>
</evidence>
<evidence type="ECO:0000256" key="14">
    <source>
        <dbReference type="ARBA" id="ARBA00080545"/>
    </source>
</evidence>
<reference evidence="16 17" key="1">
    <citation type="submission" date="2019-06" db="EMBL/GenBank/DDBJ databases">
        <title>Whole genome sequence for Cellvibrionaceae sp. R142.</title>
        <authorList>
            <person name="Wang G."/>
        </authorList>
    </citation>
    <scope>NUCLEOTIDE SEQUENCE [LARGE SCALE GENOMIC DNA]</scope>
    <source>
        <strain evidence="16 17">R142</strain>
    </source>
</reference>
<keyword evidence="17" id="KW-1185">Reference proteome</keyword>
<keyword evidence="4 16" id="KW-0418">Kinase</keyword>
<dbReference type="FunFam" id="3.40.1190.20:FF:000011">
    <property type="entry name" value="2-dehydro-3-deoxygluconokinase, putative"/>
    <property type="match status" value="1"/>
</dbReference>
<dbReference type="OrthoDB" id="9776822at2"/>
<dbReference type="GO" id="GO:0005524">
    <property type="term" value="F:ATP binding"/>
    <property type="evidence" value="ECO:0007669"/>
    <property type="project" value="UniProtKB-KW"/>
</dbReference>
<comment type="pathway">
    <text evidence="7">Carbohydrate acid metabolism; 2-dehydro-3-deoxy-D-gluconate degradation; D-glyceraldehyde 3-phosphate and pyruvate from 2-dehydro-3-deoxy-D-gluconate: step 1/2.</text>
</comment>
<dbReference type="InterPro" id="IPR011611">
    <property type="entry name" value="PfkB_dom"/>
</dbReference>
<dbReference type="EC" id="2.7.1.45" evidence="11"/>
<dbReference type="GO" id="GO:0008673">
    <property type="term" value="F:2-dehydro-3-deoxygluconokinase activity"/>
    <property type="evidence" value="ECO:0007669"/>
    <property type="project" value="UniProtKB-EC"/>
</dbReference>
<dbReference type="PANTHER" id="PTHR43085">
    <property type="entry name" value="HEXOKINASE FAMILY MEMBER"/>
    <property type="match status" value="1"/>
</dbReference>
<evidence type="ECO:0000256" key="13">
    <source>
        <dbReference type="ARBA" id="ARBA00075711"/>
    </source>
</evidence>
<evidence type="ECO:0000256" key="10">
    <source>
        <dbReference type="ARBA" id="ARBA00054997"/>
    </source>
</evidence>
<dbReference type="PANTHER" id="PTHR43085:SF15">
    <property type="entry name" value="2-DEHYDRO-3-DEOXYGLUCONOKINASE"/>
    <property type="match status" value="1"/>
</dbReference>
<comment type="function">
    <text evidence="10">Catalyzes the phosphorylation of 2-keto-3-deoxygluconate (KDG) to produce 2-keto-3-deoxy-6-phosphogluconate (KDPG).</text>
</comment>
<dbReference type="GO" id="GO:0005829">
    <property type="term" value="C:cytosol"/>
    <property type="evidence" value="ECO:0007669"/>
    <property type="project" value="TreeGrafter"/>
</dbReference>
<dbReference type="InterPro" id="IPR029056">
    <property type="entry name" value="Ribokinase-like"/>
</dbReference>
<evidence type="ECO:0000256" key="12">
    <source>
        <dbReference type="ARBA" id="ARBA00067931"/>
    </source>
</evidence>
<evidence type="ECO:0000313" key="16">
    <source>
        <dbReference type="EMBL" id="TQV67283.1"/>
    </source>
</evidence>
<dbReference type="InterPro" id="IPR002173">
    <property type="entry name" value="Carboh/pur_kinase_PfkB_CS"/>
</dbReference>
<organism evidence="16 17">
    <name type="scientific">Exilibacterium tricleocarpae</name>
    <dbReference type="NCBI Taxonomy" id="2591008"/>
    <lineage>
        <taxon>Bacteria</taxon>
        <taxon>Pseudomonadati</taxon>
        <taxon>Pseudomonadota</taxon>
        <taxon>Gammaproteobacteria</taxon>
        <taxon>Cellvibrionales</taxon>
        <taxon>Cellvibrionaceae</taxon>
        <taxon>Exilibacterium</taxon>
    </lineage>
</organism>
<protein>
    <recommendedName>
        <fullName evidence="12">2-dehydro-3-deoxygluconokinase</fullName>
        <ecNumber evidence="11">2.7.1.45</ecNumber>
    </recommendedName>
    <alternativeName>
        <fullName evidence="13">2-keto-3-deoxygluconokinase</fullName>
    </alternativeName>
    <alternativeName>
        <fullName evidence="14">3-deoxy-2-oxo-D-gluconate kinase</fullName>
    </alternativeName>
    <alternativeName>
        <fullName evidence="8">KDG kinase</fullName>
    </alternativeName>
</protein>
<evidence type="ECO:0000256" key="9">
    <source>
        <dbReference type="ARBA" id="ARBA00050729"/>
    </source>
</evidence>
<keyword evidence="3" id="KW-0547">Nucleotide-binding</keyword>
<evidence type="ECO:0000256" key="5">
    <source>
        <dbReference type="ARBA" id="ARBA00022840"/>
    </source>
</evidence>
<dbReference type="SUPFAM" id="SSF53613">
    <property type="entry name" value="Ribokinase-like"/>
    <property type="match status" value="1"/>
</dbReference>
<comment type="similarity">
    <text evidence="1">Belongs to the carbohydrate kinase PfkB family.</text>
</comment>
<keyword evidence="5" id="KW-0067">ATP-binding</keyword>
<dbReference type="Pfam" id="PF00294">
    <property type="entry name" value="PfkB"/>
    <property type="match status" value="1"/>
</dbReference>
<evidence type="ECO:0000256" key="4">
    <source>
        <dbReference type="ARBA" id="ARBA00022777"/>
    </source>
</evidence>
<dbReference type="EMBL" id="VHSG01000035">
    <property type="protein sequence ID" value="TQV67283.1"/>
    <property type="molecule type" value="Genomic_DNA"/>
</dbReference>